<dbReference type="InterPro" id="IPR036388">
    <property type="entry name" value="WH-like_DNA-bd_sf"/>
</dbReference>
<dbReference type="InterPro" id="IPR037171">
    <property type="entry name" value="NagB/RpiA_transferase-like"/>
</dbReference>
<gene>
    <name evidence="4" type="ORF">GCM10007924_18360</name>
</gene>
<dbReference type="InterPro" id="IPR050313">
    <property type="entry name" value="Carb_Metab_HTH_regulators"/>
</dbReference>
<comment type="caution">
    <text evidence="4">The sequence shown here is derived from an EMBL/GenBank/DDBJ whole genome shotgun (WGS) entry which is preliminary data.</text>
</comment>
<dbReference type="InterPro" id="IPR036390">
    <property type="entry name" value="WH_DNA-bd_sf"/>
</dbReference>
<dbReference type="InterPro" id="IPR014036">
    <property type="entry name" value="DeoR-like_C"/>
</dbReference>
<dbReference type="SMART" id="SM00420">
    <property type="entry name" value="HTH_DEOR"/>
    <property type="match status" value="1"/>
</dbReference>
<reference evidence="4" key="2">
    <citation type="submission" date="2023-01" db="EMBL/GenBank/DDBJ databases">
        <title>Draft genome sequence of Sneathiella chinensis strain NBRC 103408.</title>
        <authorList>
            <person name="Sun Q."/>
            <person name="Mori K."/>
        </authorList>
    </citation>
    <scope>NUCLEOTIDE SEQUENCE</scope>
    <source>
        <strain evidence="4">NBRC 103408</strain>
    </source>
</reference>
<evidence type="ECO:0000313" key="4">
    <source>
        <dbReference type="EMBL" id="GLQ06615.1"/>
    </source>
</evidence>
<dbReference type="PROSITE" id="PS51000">
    <property type="entry name" value="HTH_DEOR_2"/>
    <property type="match status" value="1"/>
</dbReference>
<protein>
    <submittedName>
        <fullName evidence="4">DeoR family transcriptional regulator</fullName>
    </submittedName>
</protein>
<dbReference type="PANTHER" id="PTHR30363:SF44">
    <property type="entry name" value="AGA OPERON TRANSCRIPTIONAL REPRESSOR-RELATED"/>
    <property type="match status" value="1"/>
</dbReference>
<evidence type="ECO:0000256" key="1">
    <source>
        <dbReference type="ARBA" id="ARBA00023015"/>
    </source>
</evidence>
<dbReference type="SUPFAM" id="SSF46785">
    <property type="entry name" value="Winged helix' DNA-binding domain"/>
    <property type="match status" value="1"/>
</dbReference>
<feature type="domain" description="HTH deoR-type" evidence="3">
    <location>
        <begin position="1"/>
        <end position="48"/>
    </location>
</feature>
<dbReference type="Proteomes" id="UP001161409">
    <property type="component" value="Unassembled WGS sequence"/>
</dbReference>
<evidence type="ECO:0000256" key="2">
    <source>
        <dbReference type="ARBA" id="ARBA00023163"/>
    </source>
</evidence>
<dbReference type="PRINTS" id="PR00037">
    <property type="entry name" value="HTHLACR"/>
</dbReference>
<dbReference type="SUPFAM" id="SSF100950">
    <property type="entry name" value="NagB/RpiA/CoA transferase-like"/>
    <property type="match status" value="1"/>
</dbReference>
<name>A0ABQ5U375_9PROT</name>
<keyword evidence="1" id="KW-0805">Transcription regulation</keyword>
<keyword evidence="2" id="KW-0804">Transcription</keyword>
<proteinExistence type="predicted"/>
<dbReference type="Gene3D" id="3.40.50.1360">
    <property type="match status" value="1"/>
</dbReference>
<evidence type="ECO:0000259" key="3">
    <source>
        <dbReference type="PROSITE" id="PS51000"/>
    </source>
</evidence>
<evidence type="ECO:0000313" key="5">
    <source>
        <dbReference type="Proteomes" id="UP001161409"/>
    </source>
</evidence>
<organism evidence="4 5">
    <name type="scientific">Sneathiella chinensis</name>
    <dbReference type="NCBI Taxonomy" id="349750"/>
    <lineage>
        <taxon>Bacteria</taxon>
        <taxon>Pseudomonadati</taxon>
        <taxon>Pseudomonadota</taxon>
        <taxon>Alphaproteobacteria</taxon>
        <taxon>Sneathiellales</taxon>
        <taxon>Sneathiellaceae</taxon>
        <taxon>Sneathiella</taxon>
    </lineage>
</organism>
<keyword evidence="5" id="KW-1185">Reference proteome</keyword>
<dbReference type="Pfam" id="PF00455">
    <property type="entry name" value="DeoRC"/>
    <property type="match status" value="1"/>
</dbReference>
<dbReference type="EMBL" id="BSNF01000006">
    <property type="protein sequence ID" value="GLQ06615.1"/>
    <property type="molecule type" value="Genomic_DNA"/>
</dbReference>
<dbReference type="SMART" id="SM01134">
    <property type="entry name" value="DeoRC"/>
    <property type="match status" value="1"/>
</dbReference>
<accession>A0ABQ5U375</accession>
<dbReference type="Gene3D" id="1.10.10.10">
    <property type="entry name" value="Winged helix-like DNA-binding domain superfamily/Winged helix DNA-binding domain"/>
    <property type="match status" value="1"/>
</dbReference>
<reference evidence="4" key="1">
    <citation type="journal article" date="2014" name="Int. J. Syst. Evol. Microbiol.">
        <title>Complete genome of a new Firmicutes species belonging to the dominant human colonic microbiota ('Ruminococcus bicirculans') reveals two chromosomes and a selective capacity to utilize plant glucans.</title>
        <authorList>
            <consortium name="NISC Comparative Sequencing Program"/>
            <person name="Wegmann U."/>
            <person name="Louis P."/>
            <person name="Goesmann A."/>
            <person name="Henrissat B."/>
            <person name="Duncan S.H."/>
            <person name="Flint H.J."/>
        </authorList>
    </citation>
    <scope>NUCLEOTIDE SEQUENCE</scope>
    <source>
        <strain evidence="4">NBRC 103408</strain>
    </source>
</reference>
<dbReference type="InterPro" id="IPR001034">
    <property type="entry name" value="DeoR_HTH"/>
</dbReference>
<dbReference type="PANTHER" id="PTHR30363">
    <property type="entry name" value="HTH-TYPE TRANSCRIPTIONAL REGULATOR SRLR-RELATED"/>
    <property type="match status" value="1"/>
</dbReference>
<sequence length="240" mass="26401">MNILQAQKSCSVIELAEKLGVSDETIRRDIRQLSLSGAAEKIHGGVMLPQSSQEPPFLRRLQEQREEKQRIAKLSAGLVVDGDVLFIDNGSTSCYFARELISHRNLTILTNSTEVARELCSRNNNRVFMAGGEIRADDSSAFGPAAVAFARQFTTQKAFISMGAIHAQKGCLDFDLAEAEFKRAVIPQTENVIVTADHTKFGRAGIVKVCDLAEVDLLITDQMPDRDLVEQLGPDRIKVA</sequence>
<dbReference type="Pfam" id="PF08220">
    <property type="entry name" value="HTH_DeoR"/>
    <property type="match status" value="1"/>
</dbReference>